<sequence length="303" mass="35033">MQLLKIVFVAVLVTITQHLFAQERGVLACETATRPDFLSPPTSNIETYYKQLIAEKGRNERYRASDLALQKYGCEQEEYSAKLYTLLAEEAFLTQHYEEAKLYYDKVLATEFVEDYFAQGLIADKAKLTALVGLRNIAMEEEAFETALVFHQRYVDSLQKDWKAIAVQNKLQHDKIFARCYQSLGQSEEAIRYLMPYAFGAIAGTYGTIDKGAIDHLTELLRTKYSKKVYRQFLNNIATQIYAQEQDGTVLFFLQVLDNKIHFQNDSANYKYRVAKDPSLMLEGIAHYQKKLLNSYFYQSLCR</sequence>
<accession>A0A6S6UHM5</accession>
<name>A0A6S6UHM5_9BACT</name>
<dbReference type="AlphaFoldDB" id="A0A6S6UHM5"/>
<proteinExistence type="predicted"/>
<protein>
    <submittedName>
        <fullName evidence="1">Uncharacterized protein</fullName>
    </submittedName>
</protein>
<organism evidence="1">
    <name type="scientific">uncultured Aureispira sp</name>
    <dbReference type="NCBI Taxonomy" id="1331704"/>
    <lineage>
        <taxon>Bacteria</taxon>
        <taxon>Pseudomonadati</taxon>
        <taxon>Bacteroidota</taxon>
        <taxon>Saprospiria</taxon>
        <taxon>Saprospirales</taxon>
        <taxon>Saprospiraceae</taxon>
        <taxon>Aureispira</taxon>
        <taxon>environmental samples</taxon>
    </lineage>
</organism>
<evidence type="ECO:0000313" key="1">
    <source>
        <dbReference type="EMBL" id="CAA6828032.1"/>
    </source>
</evidence>
<gene>
    <name evidence="1" type="ORF">HELGO_WM22065</name>
</gene>
<reference evidence="1" key="1">
    <citation type="submission" date="2020-01" db="EMBL/GenBank/DDBJ databases">
        <authorList>
            <person name="Meier V. D."/>
            <person name="Meier V D."/>
        </authorList>
    </citation>
    <scope>NUCLEOTIDE SEQUENCE</scope>
    <source>
        <strain evidence="1">HLG_WM_MAG_10</strain>
    </source>
</reference>
<dbReference type="EMBL" id="CACVAQ010000420">
    <property type="protein sequence ID" value="CAA6828032.1"/>
    <property type="molecule type" value="Genomic_DNA"/>
</dbReference>